<organism evidence="3 4">
    <name type="scientific">[Emmonsia] crescens</name>
    <dbReference type="NCBI Taxonomy" id="73230"/>
    <lineage>
        <taxon>Eukaryota</taxon>
        <taxon>Fungi</taxon>
        <taxon>Dikarya</taxon>
        <taxon>Ascomycota</taxon>
        <taxon>Pezizomycotina</taxon>
        <taxon>Eurotiomycetes</taxon>
        <taxon>Eurotiomycetidae</taxon>
        <taxon>Onygenales</taxon>
        <taxon>Ajellomycetaceae</taxon>
        <taxon>Emergomyces</taxon>
    </lineage>
</organism>
<gene>
    <name evidence="3" type="ORF">GX50_07012</name>
</gene>
<evidence type="ECO:0000313" key="3">
    <source>
        <dbReference type="EMBL" id="PGH30218.1"/>
    </source>
</evidence>
<dbReference type="Gene3D" id="3.30.450.20">
    <property type="entry name" value="PAS domain"/>
    <property type="match status" value="1"/>
</dbReference>
<feature type="compositionally biased region" description="Polar residues" evidence="1">
    <location>
        <begin position="406"/>
        <end position="427"/>
    </location>
</feature>
<dbReference type="AlphaFoldDB" id="A0A2B7ZAP7"/>
<reference evidence="3 4" key="1">
    <citation type="submission" date="2017-10" db="EMBL/GenBank/DDBJ databases">
        <title>Comparative genomics in systemic dimorphic fungi from Ajellomycetaceae.</title>
        <authorList>
            <person name="Munoz J.F."/>
            <person name="Mcewen J.G."/>
            <person name="Clay O.K."/>
            <person name="Cuomo C.A."/>
        </authorList>
    </citation>
    <scope>NUCLEOTIDE SEQUENCE [LARGE SCALE GENOMIC DNA]</scope>
    <source>
        <strain evidence="3 4">UAMH4076</strain>
    </source>
</reference>
<dbReference type="Proteomes" id="UP000226031">
    <property type="component" value="Unassembled WGS sequence"/>
</dbReference>
<feature type="compositionally biased region" description="Polar residues" evidence="1">
    <location>
        <begin position="322"/>
        <end position="339"/>
    </location>
</feature>
<feature type="compositionally biased region" description="Acidic residues" evidence="1">
    <location>
        <begin position="306"/>
        <end position="317"/>
    </location>
</feature>
<dbReference type="SUPFAM" id="SSF55785">
    <property type="entry name" value="PYP-like sensor domain (PAS domain)"/>
    <property type="match status" value="1"/>
</dbReference>
<accession>A0A2B7ZAP7</accession>
<evidence type="ECO:0000259" key="2">
    <source>
        <dbReference type="PROSITE" id="PS50112"/>
    </source>
</evidence>
<sequence length="485" mass="53431">MVLQKIDFRLAATPAHVSLNIEARAKTFHKRAPSIIAPCRRRVSEYVQQPSNDIKDVDEGDGMALRRVDERLVPDLSPAALIKYTSGSIEDILGYEFNDVVGRSLWDFLHPDELSFAQRIHSQSVRYDMAAGLSYFQIKHKLGYWVGVECVFNVVYDVLVASTSIYQRGSRSQKRAADAPVVRRLFSPSPFDPRYNMLAYISSKFSQVPRNLSHEPRAALFLNRFTRSSNIIFATSGVTHVLGLRPADLVSKSFYYCIEECCLHEAVRCIESAKSNDTIAYLRFWFRNPLLGENDMEDGTGYGSEDGGEYEQDEMQDEERLNSQNPFNKCNITTNNTDLSRPMANIRTSAPNTRSQIEVEAVVSCSSDGLVVVLRRARAPILPSFDKPSHPASANGLFASPWGTDSVASAPQANSNEQPSSASTSFSPGGPDQGELMDAIRDVAVLAWAVVGTNNSLKLYGQGNPTGESQPPDGSACSDSSSDEG</sequence>
<dbReference type="InterPro" id="IPR013655">
    <property type="entry name" value="PAS_fold_3"/>
</dbReference>
<evidence type="ECO:0000256" key="1">
    <source>
        <dbReference type="SAM" id="MobiDB-lite"/>
    </source>
</evidence>
<name>A0A2B7ZAP7_9EURO</name>
<dbReference type="PROSITE" id="PS50112">
    <property type="entry name" value="PAS"/>
    <property type="match status" value="1"/>
</dbReference>
<dbReference type="InterPro" id="IPR000014">
    <property type="entry name" value="PAS"/>
</dbReference>
<protein>
    <recommendedName>
        <fullName evidence="2">PAS domain-containing protein</fullName>
    </recommendedName>
</protein>
<evidence type="ECO:0000313" key="4">
    <source>
        <dbReference type="Proteomes" id="UP000226031"/>
    </source>
</evidence>
<keyword evidence="4" id="KW-1185">Reference proteome</keyword>
<dbReference type="EMBL" id="PDND01000185">
    <property type="protein sequence ID" value="PGH30218.1"/>
    <property type="molecule type" value="Genomic_DNA"/>
</dbReference>
<dbReference type="VEuPathDB" id="FungiDB:EMCG_07983"/>
<dbReference type="STRING" id="73230.A0A2B7ZAP7"/>
<dbReference type="InterPro" id="IPR035965">
    <property type="entry name" value="PAS-like_dom_sf"/>
</dbReference>
<dbReference type="CDD" id="cd00130">
    <property type="entry name" value="PAS"/>
    <property type="match status" value="1"/>
</dbReference>
<feature type="region of interest" description="Disordered" evidence="1">
    <location>
        <begin position="403"/>
        <end position="435"/>
    </location>
</feature>
<feature type="region of interest" description="Disordered" evidence="1">
    <location>
        <begin position="457"/>
        <end position="485"/>
    </location>
</feature>
<feature type="region of interest" description="Disordered" evidence="1">
    <location>
        <begin position="296"/>
        <end position="344"/>
    </location>
</feature>
<proteinExistence type="predicted"/>
<feature type="domain" description="PAS" evidence="2">
    <location>
        <begin position="82"/>
        <end position="128"/>
    </location>
</feature>
<feature type="compositionally biased region" description="Polar residues" evidence="1">
    <location>
        <begin position="457"/>
        <end position="469"/>
    </location>
</feature>
<comment type="caution">
    <text evidence="3">The sequence shown here is derived from an EMBL/GenBank/DDBJ whole genome shotgun (WGS) entry which is preliminary data.</text>
</comment>
<dbReference type="Pfam" id="PF08447">
    <property type="entry name" value="PAS_3"/>
    <property type="match status" value="1"/>
</dbReference>